<dbReference type="InterPro" id="IPR002716">
    <property type="entry name" value="PIN_dom"/>
</dbReference>
<dbReference type="InterPro" id="IPR041705">
    <property type="entry name" value="PIN_Sll0205"/>
</dbReference>
<evidence type="ECO:0000313" key="2">
    <source>
        <dbReference type="EMBL" id="AGP79259.1"/>
    </source>
</evidence>
<dbReference type="Pfam" id="PF01850">
    <property type="entry name" value="PIN"/>
    <property type="match status" value="1"/>
</dbReference>
<dbReference type="AlphaFoldDB" id="S5AIS0"/>
<dbReference type="HOGENOM" id="CLU_129890_0_1_6"/>
<proteinExistence type="predicted"/>
<dbReference type="SUPFAM" id="SSF88723">
    <property type="entry name" value="PIN domain-like"/>
    <property type="match status" value="1"/>
</dbReference>
<dbReference type="EMBL" id="CP004846">
    <property type="protein sequence ID" value="AGP79259.1"/>
    <property type="molecule type" value="Genomic_DNA"/>
</dbReference>
<dbReference type="KEGG" id="amh:I633_18145"/>
<gene>
    <name evidence="2" type="ORF">I633_18145</name>
</gene>
<feature type="domain" description="PIN" evidence="1">
    <location>
        <begin position="4"/>
        <end position="119"/>
    </location>
</feature>
<name>S5AIS0_9ALTE</name>
<dbReference type="InterPro" id="IPR052919">
    <property type="entry name" value="TA_system_RNase"/>
</dbReference>
<dbReference type="Gene3D" id="3.40.50.1010">
    <property type="entry name" value="5'-nuclease"/>
    <property type="match status" value="1"/>
</dbReference>
<protein>
    <submittedName>
        <fullName evidence="2">PilT domain-containing protein</fullName>
    </submittedName>
</protein>
<evidence type="ECO:0000313" key="3">
    <source>
        <dbReference type="Proteomes" id="UP000014909"/>
    </source>
</evidence>
<dbReference type="BioCyc" id="AMAC1300253:G12YX-2905-MONOMER"/>
<dbReference type="PANTHER" id="PTHR36173">
    <property type="entry name" value="RIBONUCLEASE VAPC16-RELATED"/>
    <property type="match status" value="1"/>
</dbReference>
<dbReference type="PATRIC" id="fig|1300253.3.peg.3801"/>
<dbReference type="InterPro" id="IPR029060">
    <property type="entry name" value="PIN-like_dom_sf"/>
</dbReference>
<reference evidence="2 3" key="1">
    <citation type="journal article" date="2013" name="Genome Biol. Evol.">
        <title>Genomic Diversity of "Deep Ecotype" Alteromonas macleodii Isolates: Evidence for Pan-Mediterranean Clonal Frames.</title>
        <authorList>
            <person name="Lopez-Perez M."/>
            <person name="Gonzaga A."/>
            <person name="Rodriguez-Valera F."/>
        </authorList>
    </citation>
    <scope>NUCLEOTIDE SEQUENCE [LARGE SCALE GENOMIC DNA]</scope>
    <source>
        <strain evidence="3">'English Channel 615'</strain>
    </source>
</reference>
<dbReference type="PANTHER" id="PTHR36173:SF2">
    <property type="entry name" value="RIBONUCLEASE VAPC16"/>
    <property type="match status" value="1"/>
</dbReference>
<dbReference type="Proteomes" id="UP000014909">
    <property type="component" value="Chromosome"/>
</dbReference>
<accession>S5AIS0</accession>
<organism evidence="2 3">
    <name type="scientific">Alteromonas mediterranea 615</name>
    <dbReference type="NCBI Taxonomy" id="1300253"/>
    <lineage>
        <taxon>Bacteria</taxon>
        <taxon>Pseudomonadati</taxon>
        <taxon>Pseudomonadota</taxon>
        <taxon>Gammaproteobacteria</taxon>
        <taxon>Alteromonadales</taxon>
        <taxon>Alteromonadaceae</taxon>
        <taxon>Alteromonas/Salinimonas group</taxon>
        <taxon>Alteromonas</taxon>
    </lineage>
</organism>
<dbReference type="CDD" id="cd09872">
    <property type="entry name" value="PIN_Sll0205-like"/>
    <property type="match status" value="1"/>
</dbReference>
<evidence type="ECO:0000259" key="1">
    <source>
        <dbReference type="Pfam" id="PF01850"/>
    </source>
</evidence>
<sequence length="128" mass="14580">MKRILLDTHVLIWWMNGDEQLGHNAQKHISNTENAIYISAASVWEMSIKQQLGKLTVPDDIESLIEELGFSALPINLFHSQQAGRLPMHHRDPFDRMLIAQAQAEGLQILTKDEHFPAYGVRLINALK</sequence>